<dbReference type="RefSeq" id="WP_168051428.1">
    <property type="nucleotide sequence ID" value="NZ_JAATJR010000005.1"/>
</dbReference>
<reference evidence="1 2" key="1">
    <citation type="submission" date="2020-03" db="EMBL/GenBank/DDBJ databases">
        <title>Roseomonas selenitidurans sp. nov. isolated from soil.</title>
        <authorList>
            <person name="Liu H."/>
        </authorList>
    </citation>
    <scope>NUCLEOTIDE SEQUENCE [LARGE SCALE GENOMIC DNA]</scope>
    <source>
        <strain evidence="1 2">JCM 15073</strain>
    </source>
</reference>
<proteinExistence type="predicted"/>
<organism evidence="1 2">
    <name type="scientific">Falsiroseomonas frigidaquae</name>
    <dbReference type="NCBI Taxonomy" id="487318"/>
    <lineage>
        <taxon>Bacteria</taxon>
        <taxon>Pseudomonadati</taxon>
        <taxon>Pseudomonadota</taxon>
        <taxon>Alphaproteobacteria</taxon>
        <taxon>Acetobacterales</taxon>
        <taxon>Roseomonadaceae</taxon>
        <taxon>Falsiroseomonas</taxon>
    </lineage>
</organism>
<evidence type="ECO:0000313" key="2">
    <source>
        <dbReference type="Proteomes" id="UP000765160"/>
    </source>
</evidence>
<comment type="caution">
    <text evidence="1">The sequence shown here is derived from an EMBL/GenBank/DDBJ whole genome shotgun (WGS) entry which is preliminary data.</text>
</comment>
<gene>
    <name evidence="1" type="ORF">HB662_18620</name>
</gene>
<protein>
    <submittedName>
        <fullName evidence="1">Uncharacterized protein</fullName>
    </submittedName>
</protein>
<dbReference type="EMBL" id="JAAVTX010000005">
    <property type="protein sequence ID" value="NKE46801.1"/>
    <property type="molecule type" value="Genomic_DNA"/>
</dbReference>
<sequence length="123" mass="13290">MTWSLDARIPLRLLSPPHLEAALQGAPATALLVEGVGLEQIAAPAVFQMPFLPGEQTHKVDCSCCAGRGAVAEALDRMFQARIRGRCAWFDQVIGVIGTVEAQREVLGALDQDPLARARFRLV</sequence>
<dbReference type="Proteomes" id="UP000765160">
    <property type="component" value="Unassembled WGS sequence"/>
</dbReference>
<name>A0ABX1F3F1_9PROT</name>
<accession>A0ABX1F3F1</accession>
<evidence type="ECO:0000313" key="1">
    <source>
        <dbReference type="EMBL" id="NKE46801.1"/>
    </source>
</evidence>
<keyword evidence="2" id="KW-1185">Reference proteome</keyword>